<dbReference type="Proteomes" id="UP000324065">
    <property type="component" value="Unassembled WGS sequence"/>
</dbReference>
<comment type="caution">
    <text evidence="6">The sequence shown here is derived from an EMBL/GenBank/DDBJ whole genome shotgun (WGS) entry which is preliminary data.</text>
</comment>
<feature type="active site" evidence="3">
    <location>
        <position position="198"/>
    </location>
</feature>
<evidence type="ECO:0000256" key="3">
    <source>
        <dbReference type="PIRSR" id="PIRSR000103-1"/>
    </source>
</evidence>
<dbReference type="Pfam" id="PF14833">
    <property type="entry name" value="NAD_binding_11"/>
    <property type="match status" value="1"/>
</dbReference>
<feature type="domain" description="6-phosphogluconate dehydrogenase NADP-binding" evidence="4">
    <location>
        <begin position="28"/>
        <end position="189"/>
    </location>
</feature>
<reference evidence="6 7" key="1">
    <citation type="submission" date="2019-09" db="EMBL/GenBank/DDBJ databases">
        <title>Genome sequence of Roseospira marina, one of the more divergent members of the non-sulfur purple photosynthetic bacterial family, the Rhodospirillaceae.</title>
        <authorList>
            <person name="Meyer T."/>
            <person name="Kyndt J."/>
        </authorList>
    </citation>
    <scope>NUCLEOTIDE SEQUENCE [LARGE SCALE GENOMIC DNA]</scope>
    <source>
        <strain evidence="6 7">DSM 15113</strain>
    </source>
</reference>
<keyword evidence="7" id="KW-1185">Reference proteome</keyword>
<sequence length="319" mass="31809">MRNGTGGEIGDGAGDGTGRAATPLVGQSIGVIGLGLMGCPIARHLRAAGAAVTVHSRSPDPVAALAAEGFATAETPAALAACCDLVVLVVTDTAAVETVVQGGDAPGLLETLRPGTLILDMGTTAVAATRALAATVEAAGGAWVDAPVSGGQVGAEQATLTVMVGGADDDVARARPVLEVLGGRVTHCGDVGAGQVTKAANQVIVGLTIGAVAEAFALARRAGVDPARVREALMGGFAGSRILELHGQRMIDGDFTPGARMTVQRKDMAQALELAHQTGLELPATALNKTLYDGLIEAGDGALDHSALVRALDAWPARA</sequence>
<evidence type="ECO:0000256" key="2">
    <source>
        <dbReference type="ARBA" id="ARBA00023027"/>
    </source>
</evidence>
<dbReference type="GO" id="GO:0016491">
    <property type="term" value="F:oxidoreductase activity"/>
    <property type="evidence" value="ECO:0007669"/>
    <property type="project" value="UniProtKB-KW"/>
</dbReference>
<dbReference type="PANTHER" id="PTHR43060:SF15">
    <property type="entry name" value="3-HYDROXYISOBUTYRATE DEHYDROGENASE-LIKE 1, MITOCHONDRIAL-RELATED"/>
    <property type="match status" value="1"/>
</dbReference>
<proteinExistence type="predicted"/>
<evidence type="ECO:0000259" key="5">
    <source>
        <dbReference type="Pfam" id="PF14833"/>
    </source>
</evidence>
<evidence type="ECO:0000313" key="6">
    <source>
        <dbReference type="EMBL" id="KAA5605341.1"/>
    </source>
</evidence>
<dbReference type="GO" id="GO:0051287">
    <property type="term" value="F:NAD binding"/>
    <property type="evidence" value="ECO:0007669"/>
    <property type="project" value="InterPro"/>
</dbReference>
<dbReference type="GO" id="GO:0050661">
    <property type="term" value="F:NADP binding"/>
    <property type="evidence" value="ECO:0007669"/>
    <property type="project" value="InterPro"/>
</dbReference>
<dbReference type="InterPro" id="IPR013328">
    <property type="entry name" value="6PGD_dom2"/>
</dbReference>
<dbReference type="Pfam" id="PF03446">
    <property type="entry name" value="NAD_binding_2"/>
    <property type="match status" value="1"/>
</dbReference>
<dbReference type="AlphaFoldDB" id="A0A5M6IAP0"/>
<dbReference type="InterPro" id="IPR015815">
    <property type="entry name" value="HIBADH-related"/>
</dbReference>
<dbReference type="SUPFAM" id="SSF51735">
    <property type="entry name" value="NAD(P)-binding Rossmann-fold domains"/>
    <property type="match status" value="1"/>
</dbReference>
<evidence type="ECO:0000313" key="7">
    <source>
        <dbReference type="Proteomes" id="UP000324065"/>
    </source>
</evidence>
<organism evidence="6 7">
    <name type="scientific">Roseospira marina</name>
    <dbReference type="NCBI Taxonomy" id="140057"/>
    <lineage>
        <taxon>Bacteria</taxon>
        <taxon>Pseudomonadati</taxon>
        <taxon>Pseudomonadota</taxon>
        <taxon>Alphaproteobacteria</taxon>
        <taxon>Rhodospirillales</taxon>
        <taxon>Rhodospirillaceae</taxon>
        <taxon>Roseospira</taxon>
    </lineage>
</organism>
<gene>
    <name evidence="6" type="ORF">F1188_11725</name>
</gene>
<dbReference type="PIRSF" id="PIRSF000103">
    <property type="entry name" value="HIBADH"/>
    <property type="match status" value="1"/>
</dbReference>
<dbReference type="InterPro" id="IPR029154">
    <property type="entry name" value="HIBADH-like_NADP-bd"/>
</dbReference>
<accession>A0A5M6IAP0</accession>
<dbReference type="EMBL" id="VWPJ01000010">
    <property type="protein sequence ID" value="KAA5605341.1"/>
    <property type="molecule type" value="Genomic_DNA"/>
</dbReference>
<dbReference type="Gene3D" id="3.40.50.720">
    <property type="entry name" value="NAD(P)-binding Rossmann-like Domain"/>
    <property type="match status" value="1"/>
</dbReference>
<dbReference type="InterPro" id="IPR006115">
    <property type="entry name" value="6PGDH_NADP-bd"/>
</dbReference>
<evidence type="ECO:0000256" key="1">
    <source>
        <dbReference type="ARBA" id="ARBA00023002"/>
    </source>
</evidence>
<feature type="domain" description="3-hydroxyisobutyrate dehydrogenase-like NAD-binding" evidence="5">
    <location>
        <begin position="192"/>
        <end position="312"/>
    </location>
</feature>
<dbReference type="InterPro" id="IPR008927">
    <property type="entry name" value="6-PGluconate_DH-like_C_sf"/>
</dbReference>
<keyword evidence="1" id="KW-0560">Oxidoreductase</keyword>
<dbReference type="SUPFAM" id="SSF48179">
    <property type="entry name" value="6-phosphogluconate dehydrogenase C-terminal domain-like"/>
    <property type="match status" value="1"/>
</dbReference>
<protein>
    <submittedName>
        <fullName evidence="6">NAD(P)-dependent oxidoreductase</fullName>
    </submittedName>
</protein>
<name>A0A5M6IAP0_9PROT</name>
<evidence type="ECO:0000259" key="4">
    <source>
        <dbReference type="Pfam" id="PF03446"/>
    </source>
</evidence>
<dbReference type="PANTHER" id="PTHR43060">
    <property type="entry name" value="3-HYDROXYISOBUTYRATE DEHYDROGENASE-LIKE 1, MITOCHONDRIAL-RELATED"/>
    <property type="match status" value="1"/>
</dbReference>
<dbReference type="InterPro" id="IPR036291">
    <property type="entry name" value="NAD(P)-bd_dom_sf"/>
</dbReference>
<dbReference type="Gene3D" id="1.10.1040.10">
    <property type="entry name" value="N-(1-d-carboxylethyl)-l-norvaline Dehydrogenase, domain 2"/>
    <property type="match status" value="1"/>
</dbReference>
<dbReference type="OrthoDB" id="9812907at2"/>
<keyword evidence="2" id="KW-0520">NAD</keyword>